<sequence>MTLLLHIVLSFLTSFAFSFIYNSPKRTFVYSGLAGCCGYMASYLVETYFGIDSIYSKFIGSLALGCVSQILARKFKVPVISFLVTGLIPLVPGSIISRATQKLIQLNFGTATPIFIEGMLIASSIALGLLISNQIAKMLGFNQVTKEDYYPN</sequence>
<evidence type="ECO:0000313" key="10">
    <source>
        <dbReference type="EMBL" id="XAF70598.1"/>
    </source>
</evidence>
<reference evidence="10 11" key="1">
    <citation type="journal article" date="2024" name="Pathogens">
        <title>Staphylococcus hsinchuensis sp. nov., Isolated from Soymilk.</title>
        <authorList>
            <person name="Wang Y.T."/>
            <person name="Lin Y.C."/>
            <person name="Hsieh Y.H."/>
            <person name="Lin Y.T."/>
            <person name="Hamada M."/>
            <person name="Chen C.C."/>
            <person name="Liou J.S."/>
            <person name="Lee A.Y."/>
            <person name="Zhang W.L."/>
            <person name="Chen Y.T."/>
            <person name="Huang C.H."/>
        </authorList>
    </citation>
    <scope>NUCLEOTIDE SEQUENCE [LARGE SCALE GENOMIC DNA]</scope>
    <source>
        <strain evidence="10 11">H164</strain>
    </source>
</reference>
<dbReference type="RefSeq" id="WP_251518239.1">
    <property type="nucleotide sequence ID" value="NZ_CP128355.1"/>
</dbReference>
<keyword evidence="4 8" id="KW-0812">Transmembrane</keyword>
<proteinExistence type="inferred from homology"/>
<feature type="transmembrane region" description="Helical" evidence="8">
    <location>
        <begin position="78"/>
        <end position="96"/>
    </location>
</feature>
<keyword evidence="2" id="KW-1003">Cell membrane</keyword>
<evidence type="ECO:0000256" key="1">
    <source>
        <dbReference type="ARBA" id="ARBA00004651"/>
    </source>
</evidence>
<protein>
    <submittedName>
        <fullName evidence="10">Threonine/serine exporter family protein</fullName>
    </submittedName>
</protein>
<dbReference type="PANTHER" id="PTHR34390:SF1">
    <property type="entry name" value="SUCCINATE TRANSPORTER SUBUNIT YJJB-RELATED"/>
    <property type="match status" value="1"/>
</dbReference>
<keyword evidence="5 8" id="KW-1133">Transmembrane helix</keyword>
<name>A0ABZ3ECQ7_9STAP</name>
<dbReference type="InterPro" id="IPR024528">
    <property type="entry name" value="ThrE_2"/>
</dbReference>
<evidence type="ECO:0000313" key="11">
    <source>
        <dbReference type="Proteomes" id="UP001436297"/>
    </source>
</evidence>
<comment type="similarity">
    <text evidence="7">Belongs to the ThrE exporter (TC 2.A.79) family.</text>
</comment>
<feature type="transmembrane region" description="Helical" evidence="8">
    <location>
        <begin position="28"/>
        <end position="45"/>
    </location>
</feature>
<feature type="domain" description="Threonine/Serine exporter ThrE" evidence="9">
    <location>
        <begin position="7"/>
        <end position="133"/>
    </location>
</feature>
<dbReference type="Proteomes" id="UP001436297">
    <property type="component" value="Chromosome"/>
</dbReference>
<evidence type="ECO:0000256" key="6">
    <source>
        <dbReference type="ARBA" id="ARBA00023136"/>
    </source>
</evidence>
<comment type="subcellular location">
    <subcellularLocation>
        <location evidence="1">Cell membrane</location>
        <topology evidence="1">Multi-pass membrane protein</topology>
    </subcellularLocation>
</comment>
<evidence type="ECO:0000256" key="5">
    <source>
        <dbReference type="ARBA" id="ARBA00022989"/>
    </source>
</evidence>
<feature type="transmembrane region" description="Helical" evidence="8">
    <location>
        <begin position="108"/>
        <end position="131"/>
    </location>
</feature>
<accession>A0ABZ3ECQ7</accession>
<dbReference type="Pfam" id="PF12821">
    <property type="entry name" value="ThrE_2"/>
    <property type="match status" value="1"/>
</dbReference>
<organism evidence="10 11">
    <name type="scientific">Staphylococcus hsinchuensis</name>
    <dbReference type="NCBI Taxonomy" id="3051183"/>
    <lineage>
        <taxon>Bacteria</taxon>
        <taxon>Bacillati</taxon>
        <taxon>Bacillota</taxon>
        <taxon>Bacilli</taxon>
        <taxon>Bacillales</taxon>
        <taxon>Staphylococcaceae</taxon>
        <taxon>Staphylococcus</taxon>
    </lineage>
</organism>
<dbReference type="InterPro" id="IPR050539">
    <property type="entry name" value="ThrE_Dicarb/AminoAcid_Exp"/>
</dbReference>
<evidence type="ECO:0000256" key="8">
    <source>
        <dbReference type="SAM" id="Phobius"/>
    </source>
</evidence>
<evidence type="ECO:0000259" key="9">
    <source>
        <dbReference type="Pfam" id="PF12821"/>
    </source>
</evidence>
<dbReference type="PANTHER" id="PTHR34390">
    <property type="entry name" value="UPF0442 PROTEIN YJJB-RELATED"/>
    <property type="match status" value="1"/>
</dbReference>
<keyword evidence="11" id="KW-1185">Reference proteome</keyword>
<dbReference type="EMBL" id="CP128355">
    <property type="protein sequence ID" value="XAF70598.1"/>
    <property type="molecule type" value="Genomic_DNA"/>
</dbReference>
<gene>
    <name evidence="10" type="ORF">QQM35_00290</name>
</gene>
<evidence type="ECO:0000256" key="2">
    <source>
        <dbReference type="ARBA" id="ARBA00022475"/>
    </source>
</evidence>
<evidence type="ECO:0000256" key="7">
    <source>
        <dbReference type="ARBA" id="ARBA00034125"/>
    </source>
</evidence>
<evidence type="ECO:0000256" key="3">
    <source>
        <dbReference type="ARBA" id="ARBA00022519"/>
    </source>
</evidence>
<keyword evidence="6 8" id="KW-0472">Membrane</keyword>
<feature type="transmembrane region" description="Helical" evidence="8">
    <location>
        <begin position="54"/>
        <end position="72"/>
    </location>
</feature>
<evidence type="ECO:0000256" key="4">
    <source>
        <dbReference type="ARBA" id="ARBA00022692"/>
    </source>
</evidence>
<keyword evidence="3" id="KW-0997">Cell inner membrane</keyword>